<dbReference type="Proteomes" id="UP000789702">
    <property type="component" value="Unassembled WGS sequence"/>
</dbReference>
<evidence type="ECO:0000313" key="1">
    <source>
        <dbReference type="EMBL" id="CAG8772861.1"/>
    </source>
</evidence>
<protein>
    <submittedName>
        <fullName evidence="1">1042_t:CDS:1</fullName>
    </submittedName>
</protein>
<feature type="non-terminal residue" evidence="1">
    <location>
        <position position="126"/>
    </location>
</feature>
<comment type="caution">
    <text evidence="1">The sequence shown here is derived from an EMBL/GenBank/DDBJ whole genome shotgun (WGS) entry which is preliminary data.</text>
</comment>
<accession>A0ACA9R1Q3</accession>
<organism evidence="1 2">
    <name type="scientific">Dentiscutata heterogama</name>
    <dbReference type="NCBI Taxonomy" id="1316150"/>
    <lineage>
        <taxon>Eukaryota</taxon>
        <taxon>Fungi</taxon>
        <taxon>Fungi incertae sedis</taxon>
        <taxon>Mucoromycota</taxon>
        <taxon>Glomeromycotina</taxon>
        <taxon>Glomeromycetes</taxon>
        <taxon>Diversisporales</taxon>
        <taxon>Gigasporaceae</taxon>
        <taxon>Dentiscutata</taxon>
    </lineage>
</organism>
<dbReference type="EMBL" id="CAJVPU010057934">
    <property type="protein sequence ID" value="CAG8772861.1"/>
    <property type="molecule type" value="Genomic_DNA"/>
</dbReference>
<proteinExistence type="predicted"/>
<keyword evidence="2" id="KW-1185">Reference proteome</keyword>
<reference evidence="1" key="1">
    <citation type="submission" date="2021-06" db="EMBL/GenBank/DDBJ databases">
        <authorList>
            <person name="Kallberg Y."/>
            <person name="Tangrot J."/>
            <person name="Rosling A."/>
        </authorList>
    </citation>
    <scope>NUCLEOTIDE SEQUENCE</scope>
    <source>
        <strain evidence="1">IL203A</strain>
    </source>
</reference>
<evidence type="ECO:0000313" key="2">
    <source>
        <dbReference type="Proteomes" id="UP000789702"/>
    </source>
</evidence>
<name>A0ACA9R1Q3_9GLOM</name>
<gene>
    <name evidence="1" type="ORF">DHETER_LOCUS15943</name>
</gene>
<sequence>MQSTENESRKVPGVKLITPEDRISSSIECFNAIGNALESFFPLLTIATTVISEIYKVYDNAKYNLNICDSLMDRVNAAEVVIKTLERRRAMNEENFKNLEYYKSFIRFIDISGKIKLFIREVSTLQ</sequence>